<keyword evidence="2" id="KW-1185">Reference proteome</keyword>
<dbReference type="InterPro" id="IPR029045">
    <property type="entry name" value="ClpP/crotonase-like_dom_sf"/>
</dbReference>
<dbReference type="NCBIfam" id="NF005073">
    <property type="entry name" value="PRK06495.1"/>
    <property type="match status" value="1"/>
</dbReference>
<dbReference type="PANTHER" id="PTHR11941:SF54">
    <property type="entry name" value="ENOYL-COA HYDRATASE, MITOCHONDRIAL"/>
    <property type="match status" value="1"/>
</dbReference>
<gene>
    <name evidence="1" type="ORF">GCM10011534_37930</name>
</gene>
<dbReference type="AlphaFoldDB" id="A0A917WKC3"/>
<evidence type="ECO:0000313" key="1">
    <source>
        <dbReference type="EMBL" id="GGM12186.1"/>
    </source>
</evidence>
<dbReference type="EMBL" id="BMLF01000004">
    <property type="protein sequence ID" value="GGM12186.1"/>
    <property type="molecule type" value="Genomic_DNA"/>
</dbReference>
<dbReference type="Proteomes" id="UP000649829">
    <property type="component" value="Unassembled WGS sequence"/>
</dbReference>
<dbReference type="SUPFAM" id="SSF52096">
    <property type="entry name" value="ClpP/crotonase"/>
    <property type="match status" value="1"/>
</dbReference>
<reference evidence="1" key="2">
    <citation type="submission" date="2020-09" db="EMBL/GenBank/DDBJ databases">
        <authorList>
            <person name="Sun Q."/>
            <person name="Zhou Y."/>
        </authorList>
    </citation>
    <scope>NUCLEOTIDE SEQUENCE</scope>
    <source>
        <strain evidence="1">CGMCC 1.6293</strain>
    </source>
</reference>
<accession>A0A917WKC3</accession>
<reference evidence="1" key="1">
    <citation type="journal article" date="2014" name="Int. J. Syst. Evol. Microbiol.">
        <title>Complete genome sequence of Corynebacterium casei LMG S-19264T (=DSM 44701T), isolated from a smear-ripened cheese.</title>
        <authorList>
            <consortium name="US DOE Joint Genome Institute (JGI-PGF)"/>
            <person name="Walter F."/>
            <person name="Albersmeier A."/>
            <person name="Kalinowski J."/>
            <person name="Ruckert C."/>
        </authorList>
    </citation>
    <scope>NUCLEOTIDE SEQUENCE</scope>
    <source>
        <strain evidence="1">CGMCC 1.6293</strain>
    </source>
</reference>
<dbReference type="InterPro" id="IPR001753">
    <property type="entry name" value="Enoyl-CoA_hydra/iso"/>
</dbReference>
<dbReference type="RefSeq" id="WP_028288478.1">
    <property type="nucleotide sequence ID" value="NZ_BMLF01000004.1"/>
</dbReference>
<dbReference type="Pfam" id="PF00378">
    <property type="entry name" value="ECH_1"/>
    <property type="match status" value="1"/>
</dbReference>
<dbReference type="CDD" id="cd06558">
    <property type="entry name" value="crotonase-like"/>
    <property type="match status" value="1"/>
</dbReference>
<dbReference type="GO" id="GO:0003824">
    <property type="term" value="F:catalytic activity"/>
    <property type="evidence" value="ECO:0007669"/>
    <property type="project" value="UniProtKB-ARBA"/>
</dbReference>
<protein>
    <submittedName>
        <fullName evidence="1">Enoyl-CoA hydratase</fullName>
    </submittedName>
</protein>
<organism evidence="1 2">
    <name type="scientific">Pseudooceanicola nanhaiensis</name>
    <dbReference type="NCBI Taxonomy" id="375761"/>
    <lineage>
        <taxon>Bacteria</taxon>
        <taxon>Pseudomonadati</taxon>
        <taxon>Pseudomonadota</taxon>
        <taxon>Alphaproteobacteria</taxon>
        <taxon>Rhodobacterales</taxon>
        <taxon>Paracoccaceae</taxon>
        <taxon>Pseudooceanicola</taxon>
    </lineage>
</organism>
<comment type="caution">
    <text evidence="1">The sequence shown here is derived from an EMBL/GenBank/DDBJ whole genome shotgun (WGS) entry which is preliminary data.</text>
</comment>
<dbReference type="GO" id="GO:0006635">
    <property type="term" value="P:fatty acid beta-oxidation"/>
    <property type="evidence" value="ECO:0007669"/>
    <property type="project" value="TreeGrafter"/>
</dbReference>
<name>A0A917WKC3_9RHOB</name>
<sequence>MPYEYLKVEVEDYVATVTLSRAPVNALNYDMRQEIITVFDSMSDDPKVRCVVLTSDQRVFCAGADLKDRPSTDELGTFWAHNRAVRETGNAIKECAKPVIAAVNGAALGAGFGLVAACDIIYATEESVLGMPEIDVGLAGGAAMLREFFSRSRMRRMFFTGWRVPAPELYRIGMIEGALPADELMPEVMKLAREIASKSPDGIRYAKMSANMVENMPQRDAYRMEQNFTVALSRTENAQEARRAFVEKRKPVFKDV</sequence>
<proteinExistence type="predicted"/>
<dbReference type="Gene3D" id="3.90.226.10">
    <property type="entry name" value="2-enoyl-CoA Hydratase, Chain A, domain 1"/>
    <property type="match status" value="1"/>
</dbReference>
<dbReference type="PANTHER" id="PTHR11941">
    <property type="entry name" value="ENOYL-COA HYDRATASE-RELATED"/>
    <property type="match status" value="1"/>
</dbReference>
<evidence type="ECO:0000313" key="2">
    <source>
        <dbReference type="Proteomes" id="UP000649829"/>
    </source>
</evidence>